<evidence type="ECO:0000256" key="8">
    <source>
        <dbReference type="ARBA" id="ARBA00022801"/>
    </source>
</evidence>
<evidence type="ECO:0000256" key="5">
    <source>
        <dbReference type="ARBA" id="ARBA00022670"/>
    </source>
</evidence>
<keyword evidence="8" id="KW-0378">Hydrolase</keyword>
<keyword evidence="5" id="KW-0645">Protease</keyword>
<feature type="transmembrane region" description="Helical" evidence="13">
    <location>
        <begin position="137"/>
        <end position="157"/>
    </location>
</feature>
<feature type="transmembrane region" description="Helical" evidence="13">
    <location>
        <begin position="211"/>
        <end position="234"/>
    </location>
</feature>
<accession>A0A106BSW6</accession>
<dbReference type="RefSeq" id="WP_059751913.1">
    <property type="nucleotide sequence ID" value="NZ_LDUG01000011.1"/>
</dbReference>
<gene>
    <name evidence="15" type="ORF">ABW22_03250</name>
</gene>
<evidence type="ECO:0000313" key="16">
    <source>
        <dbReference type="Proteomes" id="UP000064243"/>
    </source>
</evidence>
<evidence type="ECO:0000313" key="15">
    <source>
        <dbReference type="EMBL" id="KVW98048.1"/>
    </source>
</evidence>
<dbReference type="OrthoDB" id="9800627at2"/>
<name>A0A106BSW6_THIDE</name>
<dbReference type="InterPro" id="IPR052348">
    <property type="entry name" value="Metallopeptidase_M50B"/>
</dbReference>
<evidence type="ECO:0000256" key="13">
    <source>
        <dbReference type="SAM" id="Phobius"/>
    </source>
</evidence>
<evidence type="ECO:0000256" key="3">
    <source>
        <dbReference type="ARBA" id="ARBA00007931"/>
    </source>
</evidence>
<dbReference type="GO" id="GO:0046872">
    <property type="term" value="F:metal ion binding"/>
    <property type="evidence" value="ECO:0007669"/>
    <property type="project" value="UniProtKB-KW"/>
</dbReference>
<keyword evidence="11" id="KW-0482">Metalloprotease</keyword>
<dbReference type="PANTHER" id="PTHR35864">
    <property type="entry name" value="ZINC METALLOPROTEASE MJ0611-RELATED"/>
    <property type="match status" value="1"/>
</dbReference>
<keyword evidence="4" id="KW-1003">Cell membrane</keyword>
<dbReference type="EMBL" id="LDUG01000011">
    <property type="protein sequence ID" value="KVW98048.1"/>
    <property type="molecule type" value="Genomic_DNA"/>
</dbReference>
<evidence type="ECO:0000256" key="9">
    <source>
        <dbReference type="ARBA" id="ARBA00022833"/>
    </source>
</evidence>
<evidence type="ECO:0000256" key="6">
    <source>
        <dbReference type="ARBA" id="ARBA00022692"/>
    </source>
</evidence>
<keyword evidence="16" id="KW-1185">Reference proteome</keyword>
<comment type="similarity">
    <text evidence="3">Belongs to the peptidase M50B family.</text>
</comment>
<proteinExistence type="inferred from homology"/>
<keyword evidence="6 13" id="KW-0812">Transmembrane</keyword>
<dbReference type="GO" id="GO:0006508">
    <property type="term" value="P:proteolysis"/>
    <property type="evidence" value="ECO:0007669"/>
    <property type="project" value="UniProtKB-KW"/>
</dbReference>
<feature type="transmembrane region" description="Helical" evidence="13">
    <location>
        <begin position="101"/>
        <end position="125"/>
    </location>
</feature>
<dbReference type="Proteomes" id="UP000064243">
    <property type="component" value="Unassembled WGS sequence"/>
</dbReference>
<evidence type="ECO:0000259" key="14">
    <source>
        <dbReference type="Pfam" id="PF02163"/>
    </source>
</evidence>
<comment type="subcellular location">
    <subcellularLocation>
        <location evidence="2">Cell membrane</location>
        <topology evidence="2">Multi-pass membrane protein</topology>
    </subcellularLocation>
</comment>
<feature type="transmembrane region" description="Helical" evidence="13">
    <location>
        <begin position="57"/>
        <end position="80"/>
    </location>
</feature>
<evidence type="ECO:0000256" key="4">
    <source>
        <dbReference type="ARBA" id="ARBA00022475"/>
    </source>
</evidence>
<organism evidence="15 16">
    <name type="scientific">Thiobacillus denitrificans</name>
    <dbReference type="NCBI Taxonomy" id="36861"/>
    <lineage>
        <taxon>Bacteria</taxon>
        <taxon>Pseudomonadati</taxon>
        <taxon>Pseudomonadota</taxon>
        <taxon>Betaproteobacteria</taxon>
        <taxon>Nitrosomonadales</taxon>
        <taxon>Thiobacillaceae</taxon>
        <taxon>Thiobacillus</taxon>
    </lineage>
</organism>
<reference evidence="15 16" key="1">
    <citation type="journal article" date="2015" name="Appl. Environ. Microbiol.">
        <title>Aerobic and Anaerobic Thiosulfate Oxidation by a Cold-Adapted, Subglacial Chemoautotroph.</title>
        <authorList>
            <person name="Harrold Z.R."/>
            <person name="Skidmore M.L."/>
            <person name="Hamilton T.L."/>
            <person name="Desch L."/>
            <person name="Amada K."/>
            <person name="van Gelder W."/>
            <person name="Glover K."/>
            <person name="Roden E.E."/>
            <person name="Boyd E.S."/>
        </authorList>
    </citation>
    <scope>NUCLEOTIDE SEQUENCE [LARGE SCALE GENOMIC DNA]</scope>
    <source>
        <strain evidence="15 16">RG</strain>
    </source>
</reference>
<dbReference type="Pfam" id="PF02163">
    <property type="entry name" value="Peptidase_M50"/>
    <property type="match status" value="1"/>
</dbReference>
<dbReference type="AlphaFoldDB" id="A0A106BSW6"/>
<keyword evidence="9" id="KW-0862">Zinc</keyword>
<evidence type="ECO:0000256" key="2">
    <source>
        <dbReference type="ARBA" id="ARBA00004651"/>
    </source>
</evidence>
<comment type="cofactor">
    <cofactor evidence="1">
        <name>Zn(2+)</name>
        <dbReference type="ChEBI" id="CHEBI:29105"/>
    </cofactor>
</comment>
<feature type="transmembrane region" description="Helical" evidence="13">
    <location>
        <begin position="186"/>
        <end position="205"/>
    </location>
</feature>
<keyword evidence="7" id="KW-0479">Metal-binding</keyword>
<sequence length="235" mass="25053">MEELTLIGKIAIFALPVIFAITLHEAAHGYVARYFGDMTAAAQGRITLNPLKHIDPIGTVLVPLAILLTSKLLGGGMILFGWAKPVPVNFGNLRRPKQDMLWVAAAGPGMNFVMAVFWALMIQLGHALGSSFASEPLMLMGAAGVFINVILMALNLIPLPPLDGGRIAVSLLPARLAMQFSRLEPYGLFILLGLLFTGVLGIILWPLISLFIGLIALVSGLEPAQLVGLIQVVLS</sequence>
<dbReference type="PATRIC" id="fig|36861.3.peg.90"/>
<keyword evidence="12 13" id="KW-0472">Membrane</keyword>
<evidence type="ECO:0000256" key="10">
    <source>
        <dbReference type="ARBA" id="ARBA00022989"/>
    </source>
</evidence>
<evidence type="ECO:0000256" key="11">
    <source>
        <dbReference type="ARBA" id="ARBA00023049"/>
    </source>
</evidence>
<evidence type="ECO:0000256" key="7">
    <source>
        <dbReference type="ARBA" id="ARBA00022723"/>
    </source>
</evidence>
<feature type="domain" description="Peptidase M50" evidence="14">
    <location>
        <begin position="129"/>
        <end position="184"/>
    </location>
</feature>
<dbReference type="GO" id="GO:0005886">
    <property type="term" value="C:plasma membrane"/>
    <property type="evidence" value="ECO:0007669"/>
    <property type="project" value="UniProtKB-SubCell"/>
</dbReference>
<dbReference type="InterPro" id="IPR008915">
    <property type="entry name" value="Peptidase_M50"/>
</dbReference>
<evidence type="ECO:0000256" key="12">
    <source>
        <dbReference type="ARBA" id="ARBA00023136"/>
    </source>
</evidence>
<evidence type="ECO:0000256" key="1">
    <source>
        <dbReference type="ARBA" id="ARBA00001947"/>
    </source>
</evidence>
<dbReference type="PANTHER" id="PTHR35864:SF1">
    <property type="entry name" value="ZINC METALLOPROTEASE YWHC-RELATED"/>
    <property type="match status" value="1"/>
</dbReference>
<keyword evidence="10 13" id="KW-1133">Transmembrane helix</keyword>
<dbReference type="InterPro" id="IPR044537">
    <property type="entry name" value="Rip2-like"/>
</dbReference>
<dbReference type="CDD" id="cd06158">
    <property type="entry name" value="S2P-M50_like_1"/>
    <property type="match status" value="1"/>
</dbReference>
<comment type="caution">
    <text evidence="15">The sequence shown here is derived from an EMBL/GenBank/DDBJ whole genome shotgun (WGS) entry which is preliminary data.</text>
</comment>
<dbReference type="GO" id="GO:0008237">
    <property type="term" value="F:metallopeptidase activity"/>
    <property type="evidence" value="ECO:0007669"/>
    <property type="project" value="UniProtKB-KW"/>
</dbReference>
<dbReference type="STRING" id="1123392.GCA_000376425_01130"/>
<protein>
    <submittedName>
        <fullName evidence="15">Peptidase M50</fullName>
    </submittedName>
</protein>